<dbReference type="PANTHER" id="PTHR23522:SF10">
    <property type="entry name" value="3-PHENYLPROPIONIC ACID TRANSPORTER-RELATED"/>
    <property type="match status" value="1"/>
</dbReference>
<organism evidence="10 11">
    <name type="scientific">Winslowiella arboricola</name>
    <dbReference type="NCBI Taxonomy" id="2978220"/>
    <lineage>
        <taxon>Bacteria</taxon>
        <taxon>Pseudomonadati</taxon>
        <taxon>Pseudomonadota</taxon>
        <taxon>Gammaproteobacteria</taxon>
        <taxon>Enterobacterales</taxon>
        <taxon>Erwiniaceae</taxon>
        <taxon>Winslowiella</taxon>
    </lineage>
</organism>
<evidence type="ECO:0000256" key="1">
    <source>
        <dbReference type="ARBA" id="ARBA00004429"/>
    </source>
</evidence>
<dbReference type="Gene3D" id="1.20.1250.20">
    <property type="entry name" value="MFS general substrate transporter like domains"/>
    <property type="match status" value="2"/>
</dbReference>
<dbReference type="InterPro" id="IPR026032">
    <property type="entry name" value="HcaT-like"/>
</dbReference>
<dbReference type="RefSeq" id="WP_267143256.1">
    <property type="nucleotide sequence ID" value="NZ_JAODIL010000076.1"/>
</dbReference>
<feature type="transmembrane region" description="Helical" evidence="8">
    <location>
        <begin position="134"/>
        <end position="153"/>
    </location>
</feature>
<evidence type="ECO:0000256" key="5">
    <source>
        <dbReference type="ARBA" id="ARBA00022692"/>
    </source>
</evidence>
<keyword evidence="7 8" id="KW-0472">Membrane</keyword>
<feature type="transmembrane region" description="Helical" evidence="8">
    <location>
        <begin position="209"/>
        <end position="231"/>
    </location>
</feature>
<feature type="transmembrane region" description="Helical" evidence="8">
    <location>
        <begin position="41"/>
        <end position="60"/>
    </location>
</feature>
<dbReference type="Pfam" id="PF12832">
    <property type="entry name" value="MFS_1_like"/>
    <property type="match status" value="1"/>
</dbReference>
<evidence type="ECO:0000256" key="2">
    <source>
        <dbReference type="ARBA" id="ARBA00022448"/>
    </source>
</evidence>
<feature type="transmembrane region" description="Helical" evidence="8">
    <location>
        <begin position="159"/>
        <end position="180"/>
    </location>
</feature>
<dbReference type="EMBL" id="JAODIM010000038">
    <property type="protein sequence ID" value="MCU5777325.1"/>
    <property type="molecule type" value="Genomic_DNA"/>
</dbReference>
<feature type="transmembrane region" description="Helical" evidence="8">
    <location>
        <begin position="294"/>
        <end position="318"/>
    </location>
</feature>
<comment type="caution">
    <text evidence="10">The sequence shown here is derived from an EMBL/GenBank/DDBJ whole genome shotgun (WGS) entry which is preliminary data.</text>
</comment>
<proteinExistence type="predicted"/>
<keyword evidence="5 8" id="KW-0812">Transmembrane</keyword>
<evidence type="ECO:0000313" key="10">
    <source>
        <dbReference type="EMBL" id="MCU5777325.1"/>
    </source>
</evidence>
<feature type="domain" description="Major facilitator superfamily associated" evidence="9">
    <location>
        <begin position="8"/>
        <end position="357"/>
    </location>
</feature>
<feature type="transmembrane region" description="Helical" evidence="8">
    <location>
        <begin position="243"/>
        <end position="263"/>
    </location>
</feature>
<evidence type="ECO:0000256" key="3">
    <source>
        <dbReference type="ARBA" id="ARBA00022475"/>
    </source>
</evidence>
<feature type="transmembrane region" description="Helical" evidence="8">
    <location>
        <begin position="270"/>
        <end position="288"/>
    </location>
</feature>
<dbReference type="AlphaFoldDB" id="A0A9J6PNP9"/>
<feature type="transmembrane region" description="Helical" evidence="8">
    <location>
        <begin position="7"/>
        <end position="29"/>
    </location>
</feature>
<dbReference type="Proteomes" id="UP001064262">
    <property type="component" value="Unassembled WGS sequence"/>
</dbReference>
<keyword evidence="11" id="KW-1185">Reference proteome</keyword>
<evidence type="ECO:0000256" key="8">
    <source>
        <dbReference type="SAM" id="Phobius"/>
    </source>
</evidence>
<keyword evidence="6 8" id="KW-1133">Transmembrane helix</keyword>
<evidence type="ECO:0000256" key="7">
    <source>
        <dbReference type="ARBA" id="ARBA00023136"/>
    </source>
</evidence>
<evidence type="ECO:0000256" key="6">
    <source>
        <dbReference type="ARBA" id="ARBA00022989"/>
    </source>
</evidence>
<evidence type="ECO:0000313" key="11">
    <source>
        <dbReference type="Proteomes" id="UP001064262"/>
    </source>
</evidence>
<protein>
    <submittedName>
        <fullName evidence="10">3-phenylpropionate MFS transporter</fullName>
    </submittedName>
</protein>
<reference evidence="10" key="1">
    <citation type="submission" date="2022-09" db="EMBL/GenBank/DDBJ databases">
        <title>Winslowiella arboricola sp. nov., isolated from bleeding cankers on broadleaf hosts.</title>
        <authorList>
            <person name="Brady C."/>
            <person name="Kaur S."/>
            <person name="Crampton B."/>
            <person name="Maddock D."/>
            <person name="Arnold D."/>
            <person name="Denman S."/>
        </authorList>
    </citation>
    <scope>NUCLEOTIDE SEQUENCE</scope>
    <source>
        <strain evidence="10">BAC 15a-03b</strain>
    </source>
</reference>
<dbReference type="GO" id="GO:0030395">
    <property type="term" value="F:lactose binding"/>
    <property type="evidence" value="ECO:0007669"/>
    <property type="project" value="TreeGrafter"/>
</dbReference>
<feature type="transmembrane region" description="Helical" evidence="8">
    <location>
        <begin position="95"/>
        <end position="113"/>
    </location>
</feature>
<dbReference type="InterPro" id="IPR036259">
    <property type="entry name" value="MFS_trans_sf"/>
</dbReference>
<feature type="transmembrane region" description="Helical" evidence="8">
    <location>
        <begin position="359"/>
        <end position="377"/>
    </location>
</feature>
<feature type="transmembrane region" description="Helical" evidence="8">
    <location>
        <begin position="330"/>
        <end position="353"/>
    </location>
</feature>
<evidence type="ECO:0000256" key="4">
    <source>
        <dbReference type="ARBA" id="ARBA00022519"/>
    </source>
</evidence>
<name>A0A9J6PNP9_9GAMM</name>
<sequence>MAIRSAYWLGLAYFTYFFAYGVYLPFWAVWLKDTGLDAGKIGLLLGAGMIARFVGSLLIASQVKNPAQLITALRLLALMTALFVLGFWFSHQWLWLLLVMIGFNLFFSPLVPLSDALAATWQRQIALVYGPVRLWGSLAFVVSSALTGVLVSAWSVQAILLLLGAGVVTLFIGMMLRPAVMPHGELKKEQHAGWQVWCTLLRENAVWRFLLCVTLLQGAHAAYYGFSAIWWQDAGYSASTVGYLWSLGVVAEIIVFASSGRLFRRWGARDLLLLSGVCALVRWGLLGATTALPWLVVAQILHCGSFTICHLAAMRFIAAREGGEVIRLQAVYSALAMGGGIAIMTMVCGLLFPYLQGKLFWVMALVALPALFLRPGVAAKSSGLK</sequence>
<accession>A0A9J6PNP9</accession>
<dbReference type="PIRSF" id="PIRSF004925">
    <property type="entry name" value="HcaT"/>
    <property type="match status" value="1"/>
</dbReference>
<gene>
    <name evidence="10" type="ORF">N5923_07460</name>
</gene>
<keyword evidence="4" id="KW-0997">Cell inner membrane</keyword>
<dbReference type="GO" id="GO:0015528">
    <property type="term" value="F:lactose:proton symporter activity"/>
    <property type="evidence" value="ECO:0007669"/>
    <property type="project" value="TreeGrafter"/>
</dbReference>
<dbReference type="NCBIfam" id="NF037955">
    <property type="entry name" value="mfs"/>
    <property type="match status" value="1"/>
</dbReference>
<dbReference type="NCBIfam" id="NF008346">
    <property type="entry name" value="PRK11128.1"/>
    <property type="match status" value="1"/>
</dbReference>
<dbReference type="GO" id="GO:0005886">
    <property type="term" value="C:plasma membrane"/>
    <property type="evidence" value="ECO:0007669"/>
    <property type="project" value="UniProtKB-SubCell"/>
</dbReference>
<dbReference type="SUPFAM" id="SSF103473">
    <property type="entry name" value="MFS general substrate transporter"/>
    <property type="match status" value="1"/>
</dbReference>
<keyword evidence="2" id="KW-0813">Transport</keyword>
<evidence type="ECO:0000259" key="9">
    <source>
        <dbReference type="Pfam" id="PF12832"/>
    </source>
</evidence>
<keyword evidence="3" id="KW-1003">Cell membrane</keyword>
<feature type="transmembrane region" description="Helical" evidence="8">
    <location>
        <begin position="72"/>
        <end position="89"/>
    </location>
</feature>
<dbReference type="PANTHER" id="PTHR23522">
    <property type="entry name" value="BLL5896 PROTEIN"/>
    <property type="match status" value="1"/>
</dbReference>
<dbReference type="InterPro" id="IPR024989">
    <property type="entry name" value="MFS_assoc_dom"/>
</dbReference>
<comment type="subcellular location">
    <subcellularLocation>
        <location evidence="1">Cell inner membrane</location>
        <topology evidence="1">Multi-pass membrane protein</topology>
    </subcellularLocation>
</comment>